<reference evidence="1 2" key="1">
    <citation type="submission" date="2019-02" db="EMBL/GenBank/DDBJ databases">
        <title>Sequencing the genomes of 1000 actinobacteria strains.</title>
        <authorList>
            <person name="Klenk H.-P."/>
        </authorList>
    </citation>
    <scope>NUCLEOTIDE SEQUENCE [LARGE SCALE GENOMIC DNA]</scope>
    <source>
        <strain evidence="1 2">DSM 16932</strain>
    </source>
</reference>
<evidence type="ECO:0000313" key="2">
    <source>
        <dbReference type="Proteomes" id="UP000293852"/>
    </source>
</evidence>
<dbReference type="EMBL" id="SGWX01000001">
    <property type="protein sequence ID" value="RZS61267.1"/>
    <property type="molecule type" value="Genomic_DNA"/>
</dbReference>
<proteinExistence type="predicted"/>
<keyword evidence="2" id="KW-1185">Reference proteome</keyword>
<evidence type="ECO:0000313" key="1">
    <source>
        <dbReference type="EMBL" id="RZS61267.1"/>
    </source>
</evidence>
<dbReference type="Proteomes" id="UP000293852">
    <property type="component" value="Unassembled WGS sequence"/>
</dbReference>
<dbReference type="AlphaFoldDB" id="A0A4Q7M329"/>
<accession>A0A4Q7M329</accession>
<organism evidence="1 2">
    <name type="scientific">Xylanimonas ulmi</name>
    <dbReference type="NCBI Taxonomy" id="228973"/>
    <lineage>
        <taxon>Bacteria</taxon>
        <taxon>Bacillati</taxon>
        <taxon>Actinomycetota</taxon>
        <taxon>Actinomycetes</taxon>
        <taxon>Micrococcales</taxon>
        <taxon>Promicromonosporaceae</taxon>
        <taxon>Xylanimonas</taxon>
    </lineage>
</organism>
<comment type="caution">
    <text evidence="1">The sequence shown here is derived from an EMBL/GenBank/DDBJ whole genome shotgun (WGS) entry which is preliminary data.</text>
</comment>
<dbReference type="RefSeq" id="WP_242607882.1">
    <property type="nucleotide sequence ID" value="NZ_SGWX01000001.1"/>
</dbReference>
<sequence length="170" mass="17433">MSQDLPDDLPDDFEVPDDISALTAPSDRELAVLLTQVADAEALAAACALAGVEVDAAPTPVGALAVLRDLTGEAPERAAEGVSQLVAKVPLVLMTRAEGQLTAVRYLDGKAEAELPPGLVLSGAPDALEDLLTGQITVADLPGGVSSSGIGRLKAMRMLTGIARKARKNK</sequence>
<name>A0A4Q7M329_9MICO</name>
<gene>
    <name evidence="1" type="ORF">EV386_1564</name>
</gene>
<protein>
    <submittedName>
        <fullName evidence="1">Uncharacterized protein</fullName>
    </submittedName>
</protein>